<dbReference type="RefSeq" id="WP_045931315.1">
    <property type="nucleotide sequence ID" value="NZ_CP013119.1"/>
</dbReference>
<organism evidence="1 2">
    <name type="scientific">Alcaligenes faecalis</name>
    <dbReference type="NCBI Taxonomy" id="511"/>
    <lineage>
        <taxon>Bacteria</taxon>
        <taxon>Pseudomonadati</taxon>
        <taxon>Pseudomonadota</taxon>
        <taxon>Betaproteobacteria</taxon>
        <taxon>Burkholderiales</taxon>
        <taxon>Alcaligenaceae</taxon>
        <taxon>Alcaligenes</taxon>
    </lineage>
</organism>
<dbReference type="EMBL" id="QEXO01000001">
    <property type="protein sequence ID" value="PWE16099.1"/>
    <property type="molecule type" value="Genomic_DNA"/>
</dbReference>
<dbReference type="NCBIfam" id="TIGR03751">
    <property type="entry name" value="conj_TIGR03751"/>
    <property type="match status" value="1"/>
</dbReference>
<reference evidence="1 2" key="2">
    <citation type="submission" date="2018-05" db="EMBL/GenBank/DDBJ databases">
        <authorList>
            <person name="Lanie J.A."/>
            <person name="Ng W.-L."/>
            <person name="Kazmierczak K.M."/>
            <person name="Andrzejewski T.M."/>
            <person name="Davidsen T.M."/>
            <person name="Wayne K.J."/>
            <person name="Tettelin H."/>
            <person name="Glass J.I."/>
            <person name="Rusch D."/>
            <person name="Podicherti R."/>
            <person name="Tsui H.-C.T."/>
            <person name="Winkler M.E."/>
        </authorList>
    </citation>
    <scope>NUCLEOTIDE SEQUENCE [LARGE SCALE GENOMIC DNA]</scope>
    <source>
        <strain evidence="1 2">YBY</strain>
    </source>
</reference>
<comment type="caution">
    <text evidence="1">The sequence shown here is derived from an EMBL/GenBank/DDBJ whole genome shotgun (WGS) entry which is preliminary data.</text>
</comment>
<protein>
    <submittedName>
        <fullName evidence="1">TIGR03751 family conjugal transfer lipoprotein</fullName>
    </submittedName>
</protein>
<dbReference type="PROSITE" id="PS51257">
    <property type="entry name" value="PROKAR_LIPOPROTEIN"/>
    <property type="match status" value="1"/>
</dbReference>
<keyword evidence="1" id="KW-0449">Lipoprotein</keyword>
<name>A0A2U2BQ41_ALCFA</name>
<dbReference type="KEGG" id="afa:UZ73_18930"/>
<dbReference type="GeneID" id="29370152"/>
<reference evidence="1 2" key="1">
    <citation type="submission" date="2018-05" db="EMBL/GenBank/DDBJ databases">
        <title>Genome Sequence of an Efficient Indole-Degrading Bacterium, Alcaligenes sp.YBY.</title>
        <authorList>
            <person name="Yang B."/>
        </authorList>
    </citation>
    <scope>NUCLEOTIDE SEQUENCE [LARGE SCALE GENOMIC DNA]</scope>
    <source>
        <strain evidence="1 2">YBY</strain>
    </source>
</reference>
<dbReference type="AlphaFoldDB" id="A0A2U2BQ41"/>
<gene>
    <name evidence="1" type="ORF">DF183_05080</name>
</gene>
<dbReference type="InterPro" id="IPR022262">
    <property type="entry name" value="Lipoprot_put"/>
</dbReference>
<accession>A0A2U2BQ41</accession>
<evidence type="ECO:0000313" key="2">
    <source>
        <dbReference type="Proteomes" id="UP000245216"/>
    </source>
</evidence>
<proteinExistence type="predicted"/>
<sequence>MVWNKTAQRLALTLITTAMFSGCTVMMDRESPLNEVTKDSPTVLDVYRGTDYRNEATRQSRITPQERMRERTQARPINPGDELTQRYWSAVDSMNQRFARLPNPDLVMVVFPHLAKGQYPVPGYVTVFPMYDQTQYALPGEVTQDLLQWRGDYFEAKSSAKKKGGADDR</sequence>
<evidence type="ECO:0000313" key="1">
    <source>
        <dbReference type="EMBL" id="PWE16099.1"/>
    </source>
</evidence>
<dbReference type="STRING" id="511.UZ73_18930"/>
<dbReference type="Proteomes" id="UP000245216">
    <property type="component" value="Unassembled WGS sequence"/>
</dbReference>